<keyword evidence="1" id="KW-1133">Transmembrane helix</keyword>
<evidence type="ECO:0008006" key="5">
    <source>
        <dbReference type="Google" id="ProtNLM"/>
    </source>
</evidence>
<keyword evidence="2" id="KW-0732">Signal</keyword>
<feature type="chain" id="PRO_5045517136" description="Protein RFT1 homolog" evidence="2">
    <location>
        <begin position="17"/>
        <end position="142"/>
    </location>
</feature>
<comment type="caution">
    <text evidence="3">The sequence shown here is derived from an EMBL/GenBank/DDBJ whole genome shotgun (WGS) entry which is preliminary data.</text>
</comment>
<feature type="transmembrane region" description="Helical" evidence="1">
    <location>
        <begin position="70"/>
        <end position="92"/>
    </location>
</feature>
<protein>
    <recommendedName>
        <fullName evidence="5">Protein RFT1 homolog</fullName>
    </recommendedName>
</protein>
<feature type="transmembrane region" description="Helical" evidence="1">
    <location>
        <begin position="98"/>
        <end position="119"/>
    </location>
</feature>
<evidence type="ECO:0000256" key="2">
    <source>
        <dbReference type="SAM" id="SignalP"/>
    </source>
</evidence>
<name>A0ABN9XUJ3_9DINO</name>
<dbReference type="EMBL" id="CAUYUJ010020993">
    <property type="protein sequence ID" value="CAK0901897.1"/>
    <property type="molecule type" value="Genomic_DNA"/>
</dbReference>
<keyword evidence="4" id="KW-1185">Reference proteome</keyword>
<evidence type="ECO:0000313" key="4">
    <source>
        <dbReference type="Proteomes" id="UP001189429"/>
    </source>
</evidence>
<sequence>MELLVHFLAVFSLLQAWRCRLLSRLAGLGEGIHKQAPQLGVVLCRLSDVAIASVASRVELRARAVASGAMGSAIVALTADVLRYMVGALWVVKSIDVLAIGQAGGAAALAVLLGFGVLVRSAAVERLLGVMPLVHRVMLPIV</sequence>
<accession>A0ABN9XUJ3</accession>
<dbReference type="Proteomes" id="UP001189429">
    <property type="component" value="Unassembled WGS sequence"/>
</dbReference>
<keyword evidence="1" id="KW-0472">Membrane</keyword>
<evidence type="ECO:0000313" key="3">
    <source>
        <dbReference type="EMBL" id="CAK0901897.1"/>
    </source>
</evidence>
<proteinExistence type="predicted"/>
<gene>
    <name evidence="3" type="ORF">PCOR1329_LOCUS78688</name>
</gene>
<feature type="signal peptide" evidence="2">
    <location>
        <begin position="1"/>
        <end position="16"/>
    </location>
</feature>
<reference evidence="3" key="1">
    <citation type="submission" date="2023-10" db="EMBL/GenBank/DDBJ databases">
        <authorList>
            <person name="Chen Y."/>
            <person name="Shah S."/>
            <person name="Dougan E. K."/>
            <person name="Thang M."/>
            <person name="Chan C."/>
        </authorList>
    </citation>
    <scope>NUCLEOTIDE SEQUENCE [LARGE SCALE GENOMIC DNA]</scope>
</reference>
<organism evidence="3 4">
    <name type="scientific">Prorocentrum cordatum</name>
    <dbReference type="NCBI Taxonomy" id="2364126"/>
    <lineage>
        <taxon>Eukaryota</taxon>
        <taxon>Sar</taxon>
        <taxon>Alveolata</taxon>
        <taxon>Dinophyceae</taxon>
        <taxon>Prorocentrales</taxon>
        <taxon>Prorocentraceae</taxon>
        <taxon>Prorocentrum</taxon>
    </lineage>
</organism>
<keyword evidence="1" id="KW-0812">Transmembrane</keyword>
<evidence type="ECO:0000256" key="1">
    <source>
        <dbReference type="SAM" id="Phobius"/>
    </source>
</evidence>